<dbReference type="PANTHER" id="PTHR31005">
    <property type="entry name" value="DUF4139 DOMAIN-CONTAINING PROTEIN"/>
    <property type="match status" value="1"/>
</dbReference>
<dbReference type="Proteomes" id="UP000179797">
    <property type="component" value="Unassembled WGS sequence"/>
</dbReference>
<dbReference type="InterPro" id="IPR012910">
    <property type="entry name" value="Plug_dom"/>
</dbReference>
<dbReference type="RefSeq" id="WP_044217111.1">
    <property type="nucleotide sequence ID" value="NZ_JRYR02000002.1"/>
</dbReference>
<evidence type="ECO:0000256" key="1">
    <source>
        <dbReference type="PROSITE-ProRule" id="PRU01360"/>
    </source>
</evidence>
<keyword evidence="1" id="KW-0472">Membrane</keyword>
<keyword evidence="2" id="KW-0175">Coiled coil</keyword>
<evidence type="ECO:0000259" key="4">
    <source>
        <dbReference type="Pfam" id="PF13598"/>
    </source>
</evidence>
<dbReference type="AlphaFoldDB" id="A0A1S1YUN6"/>
<dbReference type="Pfam" id="PF13598">
    <property type="entry name" value="DUF4139"/>
    <property type="match status" value="1"/>
</dbReference>
<dbReference type="Pfam" id="PF13600">
    <property type="entry name" value="DUF4140"/>
    <property type="match status" value="1"/>
</dbReference>
<keyword evidence="7" id="KW-1185">Reference proteome</keyword>
<dbReference type="InterPro" id="IPR039426">
    <property type="entry name" value="TonB-dep_rcpt-like"/>
</dbReference>
<sequence length="595" mass="67544">MKLISHLSILLIIIPFTLIGQTVEKSTIEDVTVFTNAARINRTANAFVKKGNHELEITNLSKNIKDESIRVEGNNTFTILNVRYEKDYITVKEENEKHQLLKEKIDVLQEQINKLNLDLTIVSEELSFLKENKKINSTSSSSSDFQQYMVLYGNQLKKLSTSKYSIEKELKVLKEDLKVLQNQLRRGGRNTNKYQGKIIVTYESSVAKEIPLHFSYQVYGARWYPTYDIRTASAESKVNISFKANITQNTGIDWEGVKIKLSTAKQHVSGNIPTLYPNYIAYQKDVGQMLQDQVAGVEIQEEDDMGYLKKSSLNEVAMIRGTSVKDSNPPLYIVDGVPQKHNPNLPPEAIEEINILKDASSTAIYGSRGRNGVILVSTKKNGQSNKYKTLANKNRTALEFTLADKQNILSDNTKKTVIFKQNKVSADFEYNSVPKLSKYVYLTAILKDWEEIQLMSGQANIFLDNAYVGKTDIQTNNLSDSLNISFGVDNFVSVDREKLNKYEEKKTIGSSQKLNESFKITLKNNKSEEITCNLLDQIPVSERKEIQVEIIDLSGGKLNKNTGEVKWEVTLAPKEIKEVVIRYSVKYPKDKKIEL</sequence>
<dbReference type="InterPro" id="IPR023997">
    <property type="entry name" value="TonB-dep_OMP_SusC/RagA_CS"/>
</dbReference>
<dbReference type="Pfam" id="PF07715">
    <property type="entry name" value="Plug"/>
    <property type="match status" value="1"/>
</dbReference>
<dbReference type="Gene3D" id="2.170.130.10">
    <property type="entry name" value="TonB-dependent receptor, plug domain"/>
    <property type="match status" value="1"/>
</dbReference>
<organism evidence="6 7">
    <name type="scientific">Flammeovirga pacifica</name>
    <dbReference type="NCBI Taxonomy" id="915059"/>
    <lineage>
        <taxon>Bacteria</taxon>
        <taxon>Pseudomonadati</taxon>
        <taxon>Bacteroidota</taxon>
        <taxon>Cytophagia</taxon>
        <taxon>Cytophagales</taxon>
        <taxon>Flammeovirgaceae</taxon>
        <taxon>Flammeovirga</taxon>
    </lineage>
</organism>
<dbReference type="NCBIfam" id="TIGR02231">
    <property type="entry name" value="mucoidy inhibitor MuiA family protein"/>
    <property type="match status" value="2"/>
</dbReference>
<dbReference type="NCBIfam" id="TIGR04057">
    <property type="entry name" value="SusC_RagA_signa"/>
    <property type="match status" value="1"/>
</dbReference>
<feature type="coiled-coil region" evidence="2">
    <location>
        <begin position="91"/>
        <end position="132"/>
    </location>
</feature>
<keyword evidence="1" id="KW-1134">Transmembrane beta strand</keyword>
<evidence type="ECO:0000259" key="5">
    <source>
        <dbReference type="Pfam" id="PF13600"/>
    </source>
</evidence>
<accession>A0A1S1YUN6</accession>
<dbReference type="PROSITE" id="PS52016">
    <property type="entry name" value="TONB_DEPENDENT_REC_3"/>
    <property type="match status" value="1"/>
</dbReference>
<dbReference type="OrthoDB" id="634585at2"/>
<evidence type="ECO:0000256" key="2">
    <source>
        <dbReference type="SAM" id="Coils"/>
    </source>
</evidence>
<keyword evidence="1" id="KW-0812">Transmembrane</keyword>
<name>A0A1S1YUN6_FLAPC</name>
<dbReference type="InterPro" id="IPR037066">
    <property type="entry name" value="Plug_dom_sf"/>
</dbReference>
<feature type="coiled-coil region" evidence="2">
    <location>
        <begin position="163"/>
        <end position="190"/>
    </location>
</feature>
<dbReference type="InterPro" id="IPR037291">
    <property type="entry name" value="DUF4139"/>
</dbReference>
<dbReference type="EMBL" id="JRYR02000002">
    <property type="protein sequence ID" value="OHX64573.1"/>
    <property type="molecule type" value="Genomic_DNA"/>
</dbReference>
<proteinExistence type="inferred from homology"/>
<dbReference type="SUPFAM" id="SSF56935">
    <property type="entry name" value="Porins"/>
    <property type="match status" value="1"/>
</dbReference>
<evidence type="ECO:0000259" key="3">
    <source>
        <dbReference type="Pfam" id="PF07715"/>
    </source>
</evidence>
<comment type="caution">
    <text evidence="6">The sequence shown here is derived from an EMBL/GenBank/DDBJ whole genome shotgun (WGS) entry which is preliminary data.</text>
</comment>
<keyword evidence="1" id="KW-0813">Transport</keyword>
<evidence type="ECO:0000313" key="6">
    <source>
        <dbReference type="EMBL" id="OHX64573.1"/>
    </source>
</evidence>
<feature type="domain" description="DUF4140" evidence="5">
    <location>
        <begin position="31"/>
        <end position="129"/>
    </location>
</feature>
<feature type="domain" description="DUF4139" evidence="4">
    <location>
        <begin position="212"/>
        <end position="589"/>
    </location>
</feature>
<dbReference type="PANTHER" id="PTHR31005:SF8">
    <property type="entry name" value="DUF4139 DOMAIN-CONTAINING PROTEIN"/>
    <property type="match status" value="1"/>
</dbReference>
<evidence type="ECO:0000313" key="7">
    <source>
        <dbReference type="Proteomes" id="UP000179797"/>
    </source>
</evidence>
<dbReference type="InterPro" id="IPR025554">
    <property type="entry name" value="DUF4140"/>
</dbReference>
<feature type="domain" description="TonB-dependent receptor plug" evidence="3">
    <location>
        <begin position="284"/>
        <end position="373"/>
    </location>
</feature>
<evidence type="ECO:0008006" key="8">
    <source>
        <dbReference type="Google" id="ProtNLM"/>
    </source>
</evidence>
<dbReference type="InterPro" id="IPR011935">
    <property type="entry name" value="CHP02231"/>
</dbReference>
<dbReference type="GO" id="GO:0009279">
    <property type="term" value="C:cell outer membrane"/>
    <property type="evidence" value="ECO:0007669"/>
    <property type="project" value="UniProtKB-SubCell"/>
</dbReference>
<protein>
    <recommendedName>
        <fullName evidence="8">TonB-dependent receptor</fullName>
    </recommendedName>
</protein>
<reference evidence="6 7" key="1">
    <citation type="journal article" date="2012" name="Int. J. Syst. Evol. Microbiol.">
        <title>Flammeovirga pacifica sp. nov., isolated from deep-sea sediment.</title>
        <authorList>
            <person name="Xu H."/>
            <person name="Fu Y."/>
            <person name="Yang N."/>
            <person name="Ding Z."/>
            <person name="Lai Q."/>
            <person name="Zeng R."/>
        </authorList>
    </citation>
    <scope>NUCLEOTIDE SEQUENCE [LARGE SCALE GENOMIC DNA]</scope>
    <source>
        <strain evidence="7">DSM 24597 / LMG 26175 / WPAGA1</strain>
    </source>
</reference>
<gene>
    <name evidence="6" type="ORF">NH26_23665</name>
</gene>
<comment type="similarity">
    <text evidence="1">Belongs to the TonB-dependent receptor family.</text>
</comment>
<comment type="subcellular location">
    <subcellularLocation>
        <location evidence="1">Cell outer membrane</location>
        <topology evidence="1">Multi-pass membrane protein</topology>
    </subcellularLocation>
</comment>
<keyword evidence="1" id="KW-0998">Cell outer membrane</keyword>